<feature type="domain" description="GST C-terminal" evidence="6">
    <location>
        <begin position="112"/>
        <end position="256"/>
    </location>
</feature>
<evidence type="ECO:0000256" key="3">
    <source>
        <dbReference type="ARBA" id="ARBA00022679"/>
    </source>
</evidence>
<dbReference type="Pfam" id="PF13409">
    <property type="entry name" value="GST_N_2"/>
    <property type="match status" value="1"/>
</dbReference>
<dbReference type="PANTHER" id="PTHR44051">
    <property type="entry name" value="GLUTATHIONE S-TRANSFERASE-RELATED"/>
    <property type="match status" value="1"/>
</dbReference>
<accession>A0A9W8XVN1</accession>
<evidence type="ECO:0000259" key="5">
    <source>
        <dbReference type="PROSITE" id="PS50404"/>
    </source>
</evidence>
<dbReference type="GO" id="GO:0004602">
    <property type="term" value="F:glutathione peroxidase activity"/>
    <property type="evidence" value="ECO:0007669"/>
    <property type="project" value="UniProtKB-ARBA"/>
</dbReference>
<evidence type="ECO:0000256" key="1">
    <source>
        <dbReference type="ARBA" id="ARBA00007409"/>
    </source>
</evidence>
<dbReference type="Pfam" id="PF14497">
    <property type="entry name" value="GST_C_3"/>
    <property type="match status" value="1"/>
</dbReference>
<dbReference type="SFLD" id="SFLDG00358">
    <property type="entry name" value="Main_(cytGST)"/>
    <property type="match status" value="1"/>
</dbReference>
<keyword evidence="8" id="KW-1185">Reference proteome</keyword>
<dbReference type="InterPro" id="IPR040079">
    <property type="entry name" value="Glutathione_S-Trfase"/>
</dbReference>
<dbReference type="Proteomes" id="UP001140513">
    <property type="component" value="Unassembled WGS sequence"/>
</dbReference>
<evidence type="ECO:0000313" key="7">
    <source>
        <dbReference type="EMBL" id="KAJ4360121.1"/>
    </source>
</evidence>
<dbReference type="CDD" id="cd03046">
    <property type="entry name" value="GST_N_GTT1_like"/>
    <property type="match status" value="1"/>
</dbReference>
<dbReference type="EC" id="2.5.1.18" evidence="2"/>
<dbReference type="InterPro" id="IPR036249">
    <property type="entry name" value="Thioredoxin-like_sf"/>
</dbReference>
<dbReference type="Gene3D" id="1.20.1050.10">
    <property type="match status" value="1"/>
</dbReference>
<dbReference type="EMBL" id="JAPEUX010000001">
    <property type="protein sequence ID" value="KAJ4360121.1"/>
    <property type="molecule type" value="Genomic_DNA"/>
</dbReference>
<comment type="similarity">
    <text evidence="1">Belongs to the GST superfamily.</text>
</comment>
<dbReference type="SFLD" id="SFLDS00019">
    <property type="entry name" value="Glutathione_Transferase_(cytos"/>
    <property type="match status" value="1"/>
</dbReference>
<dbReference type="SUPFAM" id="SSF47616">
    <property type="entry name" value="GST C-terminal domain-like"/>
    <property type="match status" value="1"/>
</dbReference>
<dbReference type="Gene3D" id="3.40.30.10">
    <property type="entry name" value="Glutaredoxin"/>
    <property type="match status" value="1"/>
</dbReference>
<dbReference type="FunFam" id="3.40.30.10:FF:000156">
    <property type="entry name" value="Glutathione S-transferase 1"/>
    <property type="match status" value="1"/>
</dbReference>
<feature type="domain" description="GST N-terminal" evidence="5">
    <location>
        <begin position="10"/>
        <end position="96"/>
    </location>
</feature>
<dbReference type="PANTHER" id="PTHR44051:SF9">
    <property type="entry name" value="GLUTATHIONE S-TRANSFERASE 1"/>
    <property type="match status" value="1"/>
</dbReference>
<dbReference type="RefSeq" id="XP_056076323.1">
    <property type="nucleotide sequence ID" value="XM_056209501.1"/>
</dbReference>
<evidence type="ECO:0000256" key="4">
    <source>
        <dbReference type="ARBA" id="ARBA00047960"/>
    </source>
</evidence>
<evidence type="ECO:0000313" key="8">
    <source>
        <dbReference type="Proteomes" id="UP001140513"/>
    </source>
</evidence>
<proteinExistence type="inferred from homology"/>
<protein>
    <recommendedName>
        <fullName evidence="2">glutathione transferase</fullName>
        <ecNumber evidence="2">2.5.1.18</ecNumber>
    </recommendedName>
</protein>
<organism evidence="7 8">
    <name type="scientific">Didymosphaeria variabile</name>
    <dbReference type="NCBI Taxonomy" id="1932322"/>
    <lineage>
        <taxon>Eukaryota</taxon>
        <taxon>Fungi</taxon>
        <taxon>Dikarya</taxon>
        <taxon>Ascomycota</taxon>
        <taxon>Pezizomycotina</taxon>
        <taxon>Dothideomycetes</taxon>
        <taxon>Pleosporomycetidae</taxon>
        <taxon>Pleosporales</taxon>
        <taxon>Massarineae</taxon>
        <taxon>Didymosphaeriaceae</taxon>
        <taxon>Didymosphaeria</taxon>
    </lineage>
</organism>
<dbReference type="PROSITE" id="PS50404">
    <property type="entry name" value="GST_NTER"/>
    <property type="match status" value="1"/>
</dbReference>
<dbReference type="AlphaFoldDB" id="A0A9W8XVN1"/>
<dbReference type="InterPro" id="IPR010987">
    <property type="entry name" value="Glutathione-S-Trfase_C-like"/>
</dbReference>
<dbReference type="PROSITE" id="PS50405">
    <property type="entry name" value="GST_CTER"/>
    <property type="match status" value="1"/>
</dbReference>
<evidence type="ECO:0000256" key="2">
    <source>
        <dbReference type="ARBA" id="ARBA00012452"/>
    </source>
</evidence>
<evidence type="ECO:0000259" key="6">
    <source>
        <dbReference type="PROSITE" id="PS50405"/>
    </source>
</evidence>
<sequence>MSTVAKAGQGAKLTVHWLNESRGQRIVWLLEELNLDYDIKIYFRQNKRSPPELKQVHPLGKSPVITIEAPRLEKPLVLAESAAIVEYVSDHFGPQLIPRRYPDGSDGLIGAETKEWLRFRFLMHYAEGSLMPVLLTGLLTHNIRSAPVPFFLKFITKNIADMVDNKYTLAELKLNLDYLEALLAESPDDEFLCGPNLTGADFMMIFVLEAAVLFKTLNETSYPRLYSYVRRIQKRDAYKRAGDKVSEASGVKYVPFSETKLA</sequence>
<comment type="catalytic activity">
    <reaction evidence="4">
        <text>RX + glutathione = an S-substituted glutathione + a halide anion + H(+)</text>
        <dbReference type="Rhea" id="RHEA:16437"/>
        <dbReference type="ChEBI" id="CHEBI:15378"/>
        <dbReference type="ChEBI" id="CHEBI:16042"/>
        <dbReference type="ChEBI" id="CHEBI:17792"/>
        <dbReference type="ChEBI" id="CHEBI:57925"/>
        <dbReference type="ChEBI" id="CHEBI:90779"/>
        <dbReference type="EC" id="2.5.1.18"/>
    </reaction>
</comment>
<dbReference type="GeneID" id="80904211"/>
<dbReference type="InterPro" id="IPR036282">
    <property type="entry name" value="Glutathione-S-Trfase_C_sf"/>
</dbReference>
<dbReference type="CDD" id="cd03189">
    <property type="entry name" value="GST_C_GTT1_like"/>
    <property type="match status" value="1"/>
</dbReference>
<dbReference type="InterPro" id="IPR004045">
    <property type="entry name" value="Glutathione_S-Trfase_N"/>
</dbReference>
<comment type="caution">
    <text evidence="7">The sequence shown here is derived from an EMBL/GenBank/DDBJ whole genome shotgun (WGS) entry which is preliminary data.</text>
</comment>
<dbReference type="GO" id="GO:0004364">
    <property type="term" value="F:glutathione transferase activity"/>
    <property type="evidence" value="ECO:0007669"/>
    <property type="project" value="UniProtKB-EC"/>
</dbReference>
<keyword evidence="3 7" id="KW-0808">Transferase</keyword>
<dbReference type="GO" id="GO:0005737">
    <property type="term" value="C:cytoplasm"/>
    <property type="evidence" value="ECO:0007669"/>
    <property type="project" value="UniProtKB-ARBA"/>
</dbReference>
<dbReference type="InterPro" id="IPR004046">
    <property type="entry name" value="GST_C"/>
</dbReference>
<name>A0A9W8XVN1_9PLEO</name>
<dbReference type="SUPFAM" id="SSF52833">
    <property type="entry name" value="Thioredoxin-like"/>
    <property type="match status" value="1"/>
</dbReference>
<dbReference type="OrthoDB" id="2098326at2759"/>
<gene>
    <name evidence="7" type="primary">GTT1</name>
    <name evidence="7" type="ORF">N0V89_000681</name>
</gene>
<reference evidence="7" key="1">
    <citation type="submission" date="2022-10" db="EMBL/GenBank/DDBJ databases">
        <title>Tapping the CABI collections for fungal endophytes: first genome assemblies for Collariella, Neodidymelliopsis, Ascochyta clinopodiicola, Didymella pomorum, Didymosphaeria variabile, Neocosmospora piperis and Neocucurbitaria cava.</title>
        <authorList>
            <person name="Hill R."/>
        </authorList>
    </citation>
    <scope>NUCLEOTIDE SEQUENCE</scope>
    <source>
        <strain evidence="7">IMI 356815</strain>
    </source>
</reference>